<comment type="caution">
    <text evidence="1">The sequence shown here is derived from an EMBL/GenBank/DDBJ whole genome shotgun (WGS) entry which is preliminary data.</text>
</comment>
<proteinExistence type="predicted"/>
<keyword evidence="2" id="KW-1185">Reference proteome</keyword>
<reference evidence="1" key="1">
    <citation type="submission" date="2023-03" db="EMBL/GenBank/DDBJ databases">
        <title>Massive genome expansion in bonnet fungi (Mycena s.s.) driven by repeated elements and novel gene families across ecological guilds.</title>
        <authorList>
            <consortium name="Lawrence Berkeley National Laboratory"/>
            <person name="Harder C.B."/>
            <person name="Miyauchi S."/>
            <person name="Viragh M."/>
            <person name="Kuo A."/>
            <person name="Thoen E."/>
            <person name="Andreopoulos B."/>
            <person name="Lu D."/>
            <person name="Skrede I."/>
            <person name="Drula E."/>
            <person name="Henrissat B."/>
            <person name="Morin E."/>
            <person name="Kohler A."/>
            <person name="Barry K."/>
            <person name="LaButti K."/>
            <person name="Morin E."/>
            <person name="Salamov A."/>
            <person name="Lipzen A."/>
            <person name="Mereny Z."/>
            <person name="Hegedus B."/>
            <person name="Baldrian P."/>
            <person name="Stursova M."/>
            <person name="Weitz H."/>
            <person name="Taylor A."/>
            <person name="Grigoriev I.V."/>
            <person name="Nagy L.G."/>
            <person name="Martin F."/>
            <person name="Kauserud H."/>
        </authorList>
    </citation>
    <scope>NUCLEOTIDE SEQUENCE</scope>
    <source>
        <strain evidence="1">CBHHK188m</strain>
    </source>
</reference>
<gene>
    <name evidence="1" type="ORF">DFH07DRAFT_1001668</name>
</gene>
<dbReference type="Proteomes" id="UP001215280">
    <property type="component" value="Unassembled WGS sequence"/>
</dbReference>
<protein>
    <submittedName>
        <fullName evidence="1">Uncharacterized protein</fullName>
    </submittedName>
</protein>
<name>A0AAD7HR27_9AGAR</name>
<organism evidence="1 2">
    <name type="scientific">Mycena maculata</name>
    <dbReference type="NCBI Taxonomy" id="230809"/>
    <lineage>
        <taxon>Eukaryota</taxon>
        <taxon>Fungi</taxon>
        <taxon>Dikarya</taxon>
        <taxon>Basidiomycota</taxon>
        <taxon>Agaricomycotina</taxon>
        <taxon>Agaricomycetes</taxon>
        <taxon>Agaricomycetidae</taxon>
        <taxon>Agaricales</taxon>
        <taxon>Marasmiineae</taxon>
        <taxon>Mycenaceae</taxon>
        <taxon>Mycena</taxon>
    </lineage>
</organism>
<evidence type="ECO:0000313" key="2">
    <source>
        <dbReference type="Proteomes" id="UP001215280"/>
    </source>
</evidence>
<sequence>MVCSLVEQKWRFTAQQILFKTVSVNSIRHAVSLSRVLQTPRFQVYIGILDLGIPHYQGAIIAVLGPILDLLQHLAVLRLTSTDLARANYFALSTAFSTSVERVMNMAPFKSLVLVNWVFPTYTAIPHVNRVIELELHCCELRGRFLVEDTSRGISKMRIGNLGLYACSALTEFQRWIANFTLTASVTISGVESLTWLQPVSLRGLVGFELHLDEAHEYFSFDVLDQLDCRFISLEFAIGPESYHGLLTMVCQYLAKLQLRPGTLLRLCVLAGPQLMRIPQLCLCTGWEVIEGAVKANDLIEVVALKSLDEEDLHSLTIVMGATHI</sequence>
<dbReference type="AlphaFoldDB" id="A0AAD7HR27"/>
<evidence type="ECO:0000313" key="1">
    <source>
        <dbReference type="EMBL" id="KAJ7726304.1"/>
    </source>
</evidence>
<dbReference type="EMBL" id="JARJLG010000220">
    <property type="protein sequence ID" value="KAJ7726304.1"/>
    <property type="molecule type" value="Genomic_DNA"/>
</dbReference>
<accession>A0AAD7HR27</accession>